<reference evidence="2 3" key="1">
    <citation type="submission" date="2014-01" db="EMBL/GenBank/DDBJ databases">
        <title>Plasmidome dynamics in the species complex Clostridium novyi sensu lato converts strains of independent lineages into distinctly different pathogens.</title>
        <authorList>
            <person name="Skarin H."/>
            <person name="Segerman B."/>
        </authorList>
    </citation>
    <scope>NUCLEOTIDE SEQUENCE [LARGE SCALE GENOMIC DNA]</scope>
    <source>
        <strain evidence="2 3">DC5</strain>
    </source>
</reference>
<dbReference type="EMBL" id="JDRY01000173">
    <property type="protein sequence ID" value="KGM93085.1"/>
    <property type="molecule type" value="Genomic_DNA"/>
</dbReference>
<evidence type="ECO:0008006" key="4">
    <source>
        <dbReference type="Google" id="ProtNLM"/>
    </source>
</evidence>
<name>A0A0A0I0D3_CLOBO</name>
<sequence length="263" mass="29885">MFELCNTDSGGNIIEKSLLSICFVINIIICFGIPIGYLIYSFINNKENVKFYFFGMLAFIVSQVFLRIPLMKNVLPKMDWYIEITTFYPLVYSMFLGLTAGIFEEIARFLGFKLAIRKQAKWSNGITFGIGHGGIEAIMFTGIVNIRNLKMIISEETIRSTFLKVNSMHILLAGMERISAIIIHVGLSLLVLYGIRKRKKIYLGLAILIHGTIDSFIGIFTTLGFDIYFIEVWCVVFAIILGIFIIKSKKMFGGYEIENEKSI</sequence>
<evidence type="ECO:0000313" key="3">
    <source>
        <dbReference type="Proteomes" id="UP000030014"/>
    </source>
</evidence>
<dbReference type="RefSeq" id="WP_039260264.1">
    <property type="nucleotide sequence ID" value="NZ_JDRY01000173.1"/>
</dbReference>
<feature type="transmembrane region" description="Helical" evidence="1">
    <location>
        <begin position="178"/>
        <end position="195"/>
    </location>
</feature>
<protein>
    <recommendedName>
        <fullName evidence="4">YhfC family intramembrane metalloprotease</fullName>
    </recommendedName>
</protein>
<feature type="transmembrane region" description="Helical" evidence="1">
    <location>
        <begin position="227"/>
        <end position="246"/>
    </location>
</feature>
<keyword evidence="1" id="KW-0472">Membrane</keyword>
<dbReference type="Pfam" id="PF10086">
    <property type="entry name" value="YhfC"/>
    <property type="match status" value="1"/>
</dbReference>
<dbReference type="AlphaFoldDB" id="A0A0A0I0D3"/>
<feature type="transmembrane region" description="Helical" evidence="1">
    <location>
        <begin position="202"/>
        <end position="221"/>
    </location>
</feature>
<feature type="transmembrane region" description="Helical" evidence="1">
    <location>
        <begin position="122"/>
        <end position="144"/>
    </location>
</feature>
<dbReference type="Proteomes" id="UP000030014">
    <property type="component" value="Unassembled WGS sequence"/>
</dbReference>
<keyword evidence="1" id="KW-1133">Transmembrane helix</keyword>
<feature type="transmembrane region" description="Helical" evidence="1">
    <location>
        <begin position="18"/>
        <end position="39"/>
    </location>
</feature>
<accession>A0A0A0I0D3</accession>
<keyword evidence="1" id="KW-0812">Transmembrane</keyword>
<dbReference type="InterPro" id="IPR011397">
    <property type="entry name" value="YhfC"/>
</dbReference>
<proteinExistence type="predicted"/>
<dbReference type="PIRSF" id="PIRSF033101">
    <property type="entry name" value="UCP033101"/>
    <property type="match status" value="1"/>
</dbReference>
<evidence type="ECO:0000256" key="1">
    <source>
        <dbReference type="SAM" id="Phobius"/>
    </source>
</evidence>
<comment type="caution">
    <text evidence="2">The sequence shown here is derived from an EMBL/GenBank/DDBJ whole genome shotgun (WGS) entry which is preliminary data.</text>
</comment>
<gene>
    <name evidence="2" type="ORF">Z955_15985</name>
</gene>
<evidence type="ECO:0000313" key="2">
    <source>
        <dbReference type="EMBL" id="KGM93085.1"/>
    </source>
</evidence>
<feature type="transmembrane region" description="Helical" evidence="1">
    <location>
        <begin position="51"/>
        <end position="70"/>
    </location>
</feature>
<organism evidence="2 3">
    <name type="scientific">Clostridium botulinum C/D str. DC5</name>
    <dbReference type="NCBI Taxonomy" id="1443128"/>
    <lineage>
        <taxon>Bacteria</taxon>
        <taxon>Bacillati</taxon>
        <taxon>Bacillota</taxon>
        <taxon>Clostridia</taxon>
        <taxon>Eubacteriales</taxon>
        <taxon>Clostridiaceae</taxon>
        <taxon>Clostridium</taxon>
    </lineage>
</organism>
<feature type="transmembrane region" description="Helical" evidence="1">
    <location>
        <begin position="90"/>
        <end position="110"/>
    </location>
</feature>